<evidence type="ECO:0000256" key="1">
    <source>
        <dbReference type="ARBA" id="ARBA00003421"/>
    </source>
</evidence>
<evidence type="ECO:0000256" key="5">
    <source>
        <dbReference type="ARBA" id="ARBA00022612"/>
    </source>
</evidence>
<keyword evidence="8" id="KW-1171">Viral genome ejection through host cell envelope</keyword>
<reference evidence="13" key="1">
    <citation type="journal article" date="2021" name="Proc. Natl. Acad. Sci. U.S.A.">
        <title>A Catalog of Tens of Thousands of Viruses from Human Metagenomes Reveals Hidden Associations with Chronic Diseases.</title>
        <authorList>
            <person name="Tisza M.J."/>
            <person name="Buck C.B."/>
        </authorList>
    </citation>
    <scope>NUCLEOTIDE SEQUENCE</scope>
    <source>
        <strain evidence="13">CtvSF8</strain>
    </source>
</reference>
<feature type="coiled-coil region" evidence="11">
    <location>
        <begin position="493"/>
        <end position="525"/>
    </location>
</feature>
<keyword evidence="9" id="KW-0231">Viral genome packaging</keyword>
<evidence type="ECO:0000256" key="3">
    <source>
        <dbReference type="ARBA" id="ARBA00022470"/>
    </source>
</evidence>
<dbReference type="InterPro" id="IPR020991">
    <property type="entry name" value="Connector_podovirus"/>
</dbReference>
<evidence type="ECO:0000256" key="2">
    <source>
        <dbReference type="ARBA" id="ARBA00004328"/>
    </source>
</evidence>
<proteinExistence type="predicted"/>
<protein>
    <submittedName>
        <fullName evidence="13">Head to tail connecting protein</fullName>
    </submittedName>
</protein>
<keyword evidence="7" id="KW-0118">Viral capsid assembly</keyword>
<keyword evidence="10" id="KW-1160">Virus entry into host cell</keyword>
<dbReference type="GO" id="GO:0099002">
    <property type="term" value="P:symbiont genome ejection through host cell envelope, short tail mechanism"/>
    <property type="evidence" value="ECO:0007669"/>
    <property type="project" value="UniProtKB-KW"/>
</dbReference>
<comment type="subcellular location">
    <subcellularLocation>
        <location evidence="2">Virion</location>
    </subcellularLocation>
</comment>
<dbReference type="GO" id="GO:0044423">
    <property type="term" value="C:virion component"/>
    <property type="evidence" value="ECO:0007669"/>
    <property type="project" value="UniProtKB-KW"/>
</dbReference>
<accession>A0A8S5LKF7</accession>
<evidence type="ECO:0000256" key="11">
    <source>
        <dbReference type="SAM" id="Coils"/>
    </source>
</evidence>
<evidence type="ECO:0000256" key="4">
    <source>
        <dbReference type="ARBA" id="ARBA00022595"/>
    </source>
</evidence>
<evidence type="ECO:0000256" key="12">
    <source>
        <dbReference type="SAM" id="MobiDB-lite"/>
    </source>
</evidence>
<keyword evidence="4" id="KW-1162">Viral penetration into host cytoplasm</keyword>
<name>A0A8S5LKF7_9CAUD</name>
<comment type="function">
    <text evidence="1">Forms the portal vertex of the capsid. This portal plays critical roles in head assembly, genome packaging, neck/tail attachment, and genome ejection. The portal protein multimerizes as a single ring-shaped homododecamer arranged around a central channel.</text>
</comment>
<keyword evidence="3" id="KW-1244">Viral short tail ejection system</keyword>
<evidence type="ECO:0000313" key="13">
    <source>
        <dbReference type="EMBL" id="DAD70573.1"/>
    </source>
</evidence>
<evidence type="ECO:0000256" key="7">
    <source>
        <dbReference type="ARBA" id="ARBA00022950"/>
    </source>
</evidence>
<evidence type="ECO:0000256" key="9">
    <source>
        <dbReference type="ARBA" id="ARBA00023219"/>
    </source>
</evidence>
<dbReference type="EMBL" id="BK015868">
    <property type="protein sequence ID" value="DAD70573.1"/>
    <property type="molecule type" value="Genomic_DNA"/>
</dbReference>
<sequence>METKKDSKELLDDIKGLFDILKDKRSMHEAEWQDVCTYIGSNVFDWDENKAEIKRPKRHTGRPSEYLKKLVSGLMGYTISPNVTWLKLSLNNTEMLEYAGVKDWLEQSEKALYEEFNRNNLYSQVSLFISNAASFGHGVMLIDEKKENSIRFLTIAEPEIYIAENEYGDIDTVFRYFSMTVKNIIARFGEENVSEQIKNDAKDIKGKNKEVKILHAVLPRDDYDENKLDGKNMEFASCYIDMDNNTILEESGYYELPYSVFVWEKETSSAYGGSPAREAIPDMRLLNKVEEARLKLAQLVSEPPMNVPDSMRGFESVVPAGYNYYERPDMIMTPINIGANFPITLETIQDIESRLRDKFHVDFMLMLQAQTAQKTATEVIELQGEKSALLSSLIVNQNKALSEIVIRTLNIMYRQGRFPEPPNILNGSDAVLNVDFVGPLAQAQKRYHQTGGVQTSLAISQPIIQMNPEVLDYIDTDKLLKNVLDTNGFPQSAIREDDEVEKIRQQRAEAQMQAMQAQMQMQAQSNITNNFDKLNEPVKEGSPIQELSEQLTGGLGGDNE</sequence>
<organism evidence="13">
    <name type="scientific">Podoviridae sp. ctvSF8</name>
    <dbReference type="NCBI Taxonomy" id="2827621"/>
    <lineage>
        <taxon>Viruses</taxon>
        <taxon>Duplodnaviria</taxon>
        <taxon>Heunggongvirae</taxon>
        <taxon>Uroviricota</taxon>
        <taxon>Caudoviricetes</taxon>
    </lineage>
</organism>
<evidence type="ECO:0000256" key="6">
    <source>
        <dbReference type="ARBA" id="ARBA00022844"/>
    </source>
</evidence>
<keyword evidence="11" id="KW-0175">Coiled coil</keyword>
<feature type="region of interest" description="Disordered" evidence="12">
    <location>
        <begin position="532"/>
        <end position="560"/>
    </location>
</feature>
<evidence type="ECO:0000256" key="8">
    <source>
        <dbReference type="ARBA" id="ARBA00023009"/>
    </source>
</evidence>
<keyword evidence="6" id="KW-0946">Virion</keyword>
<keyword evidence="5" id="KW-1188">Viral release from host cell</keyword>
<dbReference type="Pfam" id="PF12236">
    <property type="entry name" value="Head-tail_con"/>
    <property type="match status" value="1"/>
</dbReference>
<evidence type="ECO:0000256" key="10">
    <source>
        <dbReference type="ARBA" id="ARBA00023296"/>
    </source>
</evidence>